<dbReference type="Pfam" id="PF05557">
    <property type="entry name" value="MAD"/>
    <property type="match status" value="1"/>
</dbReference>
<comment type="subcellular location">
    <subcellularLocation>
        <location evidence="1">Nucleus</location>
    </subcellularLocation>
</comment>
<organism evidence="10 11">
    <name type="scientific">Lachancea mirantina</name>
    <dbReference type="NCBI Taxonomy" id="1230905"/>
    <lineage>
        <taxon>Eukaryota</taxon>
        <taxon>Fungi</taxon>
        <taxon>Dikarya</taxon>
        <taxon>Ascomycota</taxon>
        <taxon>Saccharomycotina</taxon>
        <taxon>Saccharomycetes</taxon>
        <taxon>Saccharomycetales</taxon>
        <taxon>Saccharomycetaceae</taxon>
        <taxon>Lachancea</taxon>
    </lineage>
</organism>
<evidence type="ECO:0000313" key="10">
    <source>
        <dbReference type="EMBL" id="SCU88459.1"/>
    </source>
</evidence>
<keyword evidence="7" id="KW-0131">Cell cycle</keyword>
<keyword evidence="5" id="KW-0498">Mitosis</keyword>
<accession>A0A1G4JE78</accession>
<dbReference type="GO" id="GO:0072686">
    <property type="term" value="C:mitotic spindle"/>
    <property type="evidence" value="ECO:0007669"/>
    <property type="project" value="TreeGrafter"/>
</dbReference>
<dbReference type="InterPro" id="IPR008672">
    <property type="entry name" value="Mad1"/>
</dbReference>
<feature type="coiled-coil region" evidence="9">
    <location>
        <begin position="220"/>
        <end position="264"/>
    </location>
</feature>
<keyword evidence="6" id="KW-0539">Nucleus</keyword>
<name>A0A1G4JE78_9SACH</name>
<dbReference type="STRING" id="1230905.A0A1G4JE78"/>
<evidence type="ECO:0000256" key="9">
    <source>
        <dbReference type="SAM" id="Coils"/>
    </source>
</evidence>
<sequence length="644" mass="75494">MNGNPDPLSLPERQTSLKSQMITLQNEFEIELLMKDRQVSLIDKKYRETLEELEQSIADTKHLYESNGHLEKELAAAREELAKLKKAEVSNKATFDREISSRNRQFEQVRSDAETKYSEIKHQHQNVIVELNGTKSTLKRYEEELNSQNEEIKRIKQSCSAKDDEIATLKASRVVMAHHNYSTEELEELTTLNTLLAEQVNFGKSLEKANLEQASELKRLRAAQESQRFLKSENERLRTKVEEISELESRNEELQLENINLKSALTSWEVYDSNNADGVSLPPEEIMRDWRLFKQENVKLIDQNSRLELDLNNMKILNDELALERNQLLDLNKSYETSILNLKKLNYEIEQHKMLSFEECKILRRQLDDMASALDVDKFKNQDETSKDQVESLVQVYKNKTQDLTNELKKLNEELLEQQEMFPAKRRKTSDDVALNYSQRLNELKLENVALVRKLESSSETCIMLESKLKKIEGLHDKKIRILQLRNSPFLQDQLVKKKQLTLLRQENEVLLSENFNETNSFPKSVYERLKFENNQLETDIHNYNKKITRLREVFNRKSLEFIEAVNSLLGFKLEFLPHSKIKMTSCYNSERFLTADLAKNTLTSNLDAEVEDWQNLFKDFVIEKGQIPCFLASLTLKLWERTQ</sequence>
<reference evidence="10 11" key="1">
    <citation type="submission" date="2016-03" db="EMBL/GenBank/DDBJ databases">
        <authorList>
            <person name="Devillers H."/>
        </authorList>
    </citation>
    <scope>NUCLEOTIDE SEQUENCE [LARGE SCALE GENOMIC DNA]</scope>
    <source>
        <strain evidence="10">CBS 11717</strain>
    </source>
</reference>
<evidence type="ECO:0000256" key="1">
    <source>
        <dbReference type="ARBA" id="ARBA00004123"/>
    </source>
</evidence>
<evidence type="ECO:0000256" key="7">
    <source>
        <dbReference type="ARBA" id="ARBA00023306"/>
    </source>
</evidence>
<dbReference type="AlphaFoldDB" id="A0A1G4JE78"/>
<dbReference type="Gene3D" id="3.30.457.60">
    <property type="match status" value="1"/>
</dbReference>
<keyword evidence="9" id="KW-0175">Coiled coil</keyword>
<dbReference type="GO" id="GO:0007094">
    <property type="term" value="P:mitotic spindle assembly checkpoint signaling"/>
    <property type="evidence" value="ECO:0007669"/>
    <property type="project" value="InterPro"/>
</dbReference>
<dbReference type="PANTHER" id="PTHR23168">
    <property type="entry name" value="MITOTIC SPINDLE ASSEMBLY CHECKPOINT PROTEIN MAD1 MITOTIC ARREST DEFICIENT-LIKE PROTEIN 1"/>
    <property type="match status" value="1"/>
</dbReference>
<dbReference type="OrthoDB" id="331602at2759"/>
<feature type="coiled-coil region" evidence="9">
    <location>
        <begin position="387"/>
        <end position="461"/>
    </location>
</feature>
<protein>
    <recommendedName>
        <fullName evidence="3">Spindle assembly checkpoint component MAD1</fullName>
    </recommendedName>
    <alternativeName>
        <fullName evidence="8">Mitotic arrest deficient protein 1</fullName>
    </alternativeName>
</protein>
<dbReference type="GO" id="GO:0051301">
    <property type="term" value="P:cell division"/>
    <property type="evidence" value="ECO:0007669"/>
    <property type="project" value="UniProtKB-KW"/>
</dbReference>
<dbReference type="GO" id="GO:0005635">
    <property type="term" value="C:nuclear envelope"/>
    <property type="evidence" value="ECO:0007669"/>
    <property type="project" value="TreeGrafter"/>
</dbReference>
<feature type="coiled-coil region" evidence="9">
    <location>
        <begin position="527"/>
        <end position="554"/>
    </location>
</feature>
<evidence type="ECO:0000313" key="11">
    <source>
        <dbReference type="Proteomes" id="UP000191024"/>
    </source>
</evidence>
<dbReference type="GO" id="GO:0000776">
    <property type="term" value="C:kinetochore"/>
    <property type="evidence" value="ECO:0007669"/>
    <property type="project" value="TreeGrafter"/>
</dbReference>
<evidence type="ECO:0000256" key="8">
    <source>
        <dbReference type="ARBA" id="ARBA00032890"/>
    </source>
</evidence>
<evidence type="ECO:0000256" key="5">
    <source>
        <dbReference type="ARBA" id="ARBA00022776"/>
    </source>
</evidence>
<evidence type="ECO:0000256" key="3">
    <source>
        <dbReference type="ARBA" id="ARBA00022019"/>
    </source>
</evidence>
<keyword evidence="11" id="KW-1185">Reference proteome</keyword>
<feature type="coiled-coil region" evidence="9">
    <location>
        <begin position="304"/>
        <end position="334"/>
    </location>
</feature>
<keyword evidence="4" id="KW-0132">Cell division</keyword>
<gene>
    <name evidence="10" type="ORF">LAMI_0D10176G</name>
</gene>
<proteinExistence type="inferred from homology"/>
<evidence type="ECO:0000256" key="6">
    <source>
        <dbReference type="ARBA" id="ARBA00023242"/>
    </source>
</evidence>
<feature type="coiled-coil region" evidence="9">
    <location>
        <begin position="131"/>
        <end position="158"/>
    </location>
</feature>
<comment type="similarity">
    <text evidence="2">Belongs to the MAD1 family.</text>
</comment>
<evidence type="ECO:0000256" key="4">
    <source>
        <dbReference type="ARBA" id="ARBA00022618"/>
    </source>
</evidence>
<dbReference type="PANTHER" id="PTHR23168:SF0">
    <property type="entry name" value="MITOTIC SPINDLE ASSEMBLY CHECKPOINT PROTEIN MAD1"/>
    <property type="match status" value="1"/>
</dbReference>
<dbReference type="GO" id="GO:0051315">
    <property type="term" value="P:attachment of mitotic spindle microtubules to kinetochore"/>
    <property type="evidence" value="ECO:0007669"/>
    <property type="project" value="TreeGrafter"/>
</dbReference>
<evidence type="ECO:0000256" key="2">
    <source>
        <dbReference type="ARBA" id="ARBA00008029"/>
    </source>
</evidence>
<dbReference type="EMBL" id="LT598463">
    <property type="protein sequence ID" value="SCU88459.1"/>
    <property type="molecule type" value="Genomic_DNA"/>
</dbReference>
<dbReference type="Proteomes" id="UP000191024">
    <property type="component" value="Chromosome D"/>
</dbReference>